<comment type="caution">
    <text evidence="1">The sequence shown here is derived from an EMBL/GenBank/DDBJ whole genome shotgun (WGS) entry which is preliminary data.</text>
</comment>
<gene>
    <name evidence="1" type="ORF">GJ699_19170</name>
</gene>
<accession>A0A6I2L328</accession>
<dbReference type="AlphaFoldDB" id="A0A6I2L328"/>
<keyword evidence="2" id="KW-1185">Reference proteome</keyword>
<dbReference type="EMBL" id="WKJK01000010">
    <property type="protein sequence ID" value="MRW92120.1"/>
    <property type="molecule type" value="Genomic_DNA"/>
</dbReference>
<protein>
    <submittedName>
        <fullName evidence="1">Transposase</fullName>
    </submittedName>
</protein>
<dbReference type="PANTHER" id="PTHR35586">
    <property type="entry name" value="SLL1691 PROTEIN"/>
    <property type="match status" value="1"/>
</dbReference>
<sequence length="318" mass="37326">MDDDYDTPWKEVVSYYFSDFMAFFFRDAHAAIDWTRRFDFLDQELAALSPGARMGKRRLDKLVQVRLRGSRAEQWVMIHLEIQSQRDTGFAERVFTYHYRVYDRYRRPVASLAVLADDGTNWRPSSFSYDLMGSQMALFFPIVKLHDYASRIEELLAHQNLFALVTATHLLSQRSKRNAHKRRQAKWRLIKLVYTRAWDEQRIIDALRVIDWMMRLPEARDVRLRLAAYLLEEKIAMTYITSFERAGMRKGRQEGLLEGRQEGRLEGRAEMLAEFLAARFGGVADALRIRMTTAPAEQLSAWARRAAHATTLDEVFRD</sequence>
<evidence type="ECO:0000313" key="1">
    <source>
        <dbReference type="EMBL" id="MRW92120.1"/>
    </source>
</evidence>
<reference evidence="1 2" key="1">
    <citation type="submission" date="2019-11" db="EMBL/GenBank/DDBJ databases">
        <title>Novel species isolated from a subtropical stream in China.</title>
        <authorList>
            <person name="Lu H."/>
        </authorList>
    </citation>
    <scope>NUCLEOTIDE SEQUENCE [LARGE SCALE GENOMIC DNA]</scope>
    <source>
        <strain evidence="1 2">FT80W</strain>
    </source>
</reference>
<evidence type="ECO:0000313" key="2">
    <source>
        <dbReference type="Proteomes" id="UP000433309"/>
    </source>
</evidence>
<dbReference type="PANTHER" id="PTHR35586:SF1">
    <property type="entry name" value="SLL1691 PROTEIN"/>
    <property type="match status" value="1"/>
</dbReference>
<name>A0A6I2L328_9BURK</name>
<organism evidence="1 2">
    <name type="scientific">Duganella guangzhouensis</name>
    <dbReference type="NCBI Taxonomy" id="2666084"/>
    <lineage>
        <taxon>Bacteria</taxon>
        <taxon>Pseudomonadati</taxon>
        <taxon>Pseudomonadota</taxon>
        <taxon>Betaproteobacteria</taxon>
        <taxon>Burkholderiales</taxon>
        <taxon>Oxalobacteraceae</taxon>
        <taxon>Telluria group</taxon>
        <taxon>Duganella</taxon>
    </lineage>
</organism>
<dbReference type="Proteomes" id="UP000433309">
    <property type="component" value="Unassembled WGS sequence"/>
</dbReference>
<dbReference type="RefSeq" id="WP_154379213.1">
    <property type="nucleotide sequence ID" value="NZ_WKJK01000010.1"/>
</dbReference>
<proteinExistence type="predicted"/>